<keyword evidence="6" id="KW-1185">Reference proteome</keyword>
<accession>A0A8T9MU17</accession>
<dbReference type="Proteomes" id="UP000831534">
    <property type="component" value="Chromosome"/>
</dbReference>
<evidence type="ECO:0000259" key="4">
    <source>
        <dbReference type="PROSITE" id="PS50404"/>
    </source>
</evidence>
<dbReference type="KEGG" id="ckh:LVJ77_10115"/>
<dbReference type="SUPFAM" id="SSF52833">
    <property type="entry name" value="Thioredoxin-like"/>
    <property type="match status" value="1"/>
</dbReference>
<proteinExistence type="predicted"/>
<reference evidence="5" key="2">
    <citation type="submission" date="2024-09" db="EMBL/GenBank/DDBJ databases">
        <authorList>
            <person name="Veyrier F.J."/>
        </authorList>
    </citation>
    <scope>NUCLEOTIDE SEQUENCE</scope>
    <source>
        <strain evidence="5">17694</strain>
    </source>
</reference>
<dbReference type="SUPFAM" id="SSF47616">
    <property type="entry name" value="GST C-terminal domain-like"/>
    <property type="match status" value="1"/>
</dbReference>
<organism evidence="5 6">
    <name type="scientific">Conchiformibius kuhniae</name>
    <dbReference type="NCBI Taxonomy" id="211502"/>
    <lineage>
        <taxon>Bacteria</taxon>
        <taxon>Pseudomonadati</taxon>
        <taxon>Pseudomonadota</taxon>
        <taxon>Betaproteobacteria</taxon>
        <taxon>Neisseriales</taxon>
        <taxon>Neisseriaceae</taxon>
        <taxon>Conchiformibius</taxon>
    </lineage>
</organism>
<dbReference type="Gene3D" id="1.20.1050.10">
    <property type="match status" value="1"/>
</dbReference>
<dbReference type="CDD" id="cd03046">
    <property type="entry name" value="GST_N_GTT1_like"/>
    <property type="match status" value="1"/>
</dbReference>
<dbReference type="Pfam" id="PF02798">
    <property type="entry name" value="GST_N"/>
    <property type="match status" value="1"/>
</dbReference>
<dbReference type="InterPro" id="IPR004045">
    <property type="entry name" value="Glutathione_S-Trfase_N"/>
</dbReference>
<comment type="catalytic activity">
    <reaction evidence="3">
        <text>RX + glutathione = an S-substituted glutathione + a halide anion + H(+)</text>
        <dbReference type="Rhea" id="RHEA:16437"/>
        <dbReference type="ChEBI" id="CHEBI:15378"/>
        <dbReference type="ChEBI" id="CHEBI:16042"/>
        <dbReference type="ChEBI" id="CHEBI:17792"/>
        <dbReference type="ChEBI" id="CHEBI:57925"/>
        <dbReference type="ChEBI" id="CHEBI:90779"/>
        <dbReference type="EC" id="2.5.1.18"/>
    </reaction>
</comment>
<name>A0A8T9MU17_9NEIS</name>
<dbReference type="GO" id="GO:0004601">
    <property type="term" value="F:peroxidase activity"/>
    <property type="evidence" value="ECO:0007669"/>
    <property type="project" value="UniProtKB-ARBA"/>
</dbReference>
<dbReference type="EMBL" id="CP091521">
    <property type="protein sequence ID" value="UOP04584.1"/>
    <property type="molecule type" value="Genomic_DNA"/>
</dbReference>
<dbReference type="PANTHER" id="PTHR44051">
    <property type="entry name" value="GLUTATHIONE S-TRANSFERASE-RELATED"/>
    <property type="match status" value="1"/>
</dbReference>
<keyword evidence="2" id="KW-0808">Transferase</keyword>
<evidence type="ECO:0000256" key="1">
    <source>
        <dbReference type="ARBA" id="ARBA00012452"/>
    </source>
</evidence>
<dbReference type="AlphaFoldDB" id="A0A8T9MU17"/>
<evidence type="ECO:0000256" key="2">
    <source>
        <dbReference type="ARBA" id="ARBA00022679"/>
    </source>
</evidence>
<dbReference type="Gene3D" id="3.40.30.10">
    <property type="entry name" value="Glutaredoxin"/>
    <property type="match status" value="1"/>
</dbReference>
<reference evidence="5" key="1">
    <citation type="journal article" date="2022" name="Res Sq">
        <title>Evolution of multicellular longitudinally dividing oral cavity symbionts (Neisseriaceae).</title>
        <authorList>
            <person name="Nyongesa S."/>
            <person name="Weber P."/>
            <person name="Bernet E."/>
            <person name="Pullido F."/>
            <person name="Nieckarz M."/>
            <person name="Delaby M."/>
            <person name="Nieves C."/>
            <person name="Viehboeck T."/>
            <person name="Krause N."/>
            <person name="Rivera-Millot A."/>
            <person name="Nakamura A."/>
            <person name="Vischer N."/>
            <person name="VanNieuwenhze M."/>
            <person name="Brun Y."/>
            <person name="Cava F."/>
            <person name="Bulgheresi S."/>
            <person name="Veyrier F."/>
        </authorList>
    </citation>
    <scope>NUCLEOTIDE SEQUENCE</scope>
    <source>
        <strain evidence="5">17694</strain>
    </source>
</reference>
<dbReference type="EC" id="2.5.1.18" evidence="1"/>
<dbReference type="SFLD" id="SFLDG00358">
    <property type="entry name" value="Main_(cytGST)"/>
    <property type="match status" value="1"/>
</dbReference>
<evidence type="ECO:0000313" key="5">
    <source>
        <dbReference type="EMBL" id="UOP04584.1"/>
    </source>
</evidence>
<dbReference type="PANTHER" id="PTHR44051:SF9">
    <property type="entry name" value="GLUTATHIONE S-TRANSFERASE 1"/>
    <property type="match status" value="1"/>
</dbReference>
<dbReference type="InterPro" id="IPR040079">
    <property type="entry name" value="Glutathione_S-Trfase"/>
</dbReference>
<dbReference type="PROSITE" id="PS50404">
    <property type="entry name" value="GST_NTER"/>
    <property type="match status" value="1"/>
</dbReference>
<dbReference type="GO" id="GO:0005737">
    <property type="term" value="C:cytoplasm"/>
    <property type="evidence" value="ECO:0007669"/>
    <property type="project" value="UniProtKB-ARBA"/>
</dbReference>
<dbReference type="SFLD" id="SFLDS00019">
    <property type="entry name" value="Glutathione_Transferase_(cytos"/>
    <property type="match status" value="1"/>
</dbReference>
<dbReference type="CDD" id="cd03189">
    <property type="entry name" value="GST_C_GTT1_like"/>
    <property type="match status" value="1"/>
</dbReference>
<dbReference type="GO" id="GO:0004364">
    <property type="term" value="F:glutathione transferase activity"/>
    <property type="evidence" value="ECO:0007669"/>
    <property type="project" value="UniProtKB-EC"/>
</dbReference>
<feature type="domain" description="GST N-terminal" evidence="4">
    <location>
        <begin position="1"/>
        <end position="81"/>
    </location>
</feature>
<dbReference type="SFLD" id="SFLDG01150">
    <property type="entry name" value="Main.1:_Beta-like"/>
    <property type="match status" value="1"/>
</dbReference>
<sequence length="221" mass="24969">MITLYALEQSRAVRIAWLLEKLKLDYQVERFARNADTLLAPDALRQIHPLGKSPLVRDGDSVLAESGAIAEYLLARYDRDHTLHPAADAPDFDKHLYWLHYTEGSLMPLLVMSLVFRRIGAQKMPFFAKPVARKITDGVRQSFLSPQLNLHLNYVNQALADKTWLLGDTLSGADIMMGFPLQAALSRGGGSWENIEHYVRRMEADADYQRAAERTGCLETL</sequence>
<dbReference type="FunFam" id="3.40.30.10:FF:000156">
    <property type="entry name" value="Glutathione S-transferase 1"/>
    <property type="match status" value="1"/>
</dbReference>
<dbReference type="InterPro" id="IPR036249">
    <property type="entry name" value="Thioredoxin-like_sf"/>
</dbReference>
<dbReference type="InterPro" id="IPR036282">
    <property type="entry name" value="Glutathione-S-Trfase_C_sf"/>
</dbReference>
<dbReference type="RefSeq" id="WP_027010087.1">
    <property type="nucleotide sequence ID" value="NZ_CP091521.1"/>
</dbReference>
<protein>
    <recommendedName>
        <fullName evidence="1">glutathione transferase</fullName>
        <ecNumber evidence="1">2.5.1.18</ecNumber>
    </recommendedName>
</protein>
<gene>
    <name evidence="5" type="ORF">LVJ77_10115</name>
</gene>
<evidence type="ECO:0000256" key="3">
    <source>
        <dbReference type="ARBA" id="ARBA00047960"/>
    </source>
</evidence>
<evidence type="ECO:0000313" key="6">
    <source>
        <dbReference type="Proteomes" id="UP000831534"/>
    </source>
</evidence>